<accession>A0AB39C6D9</accession>
<sequence>MKLIDAEVVLNHIEKTEEELNTTDNADNSAFGKGWDEGFLDGISSIRDFVEDIIIEDEIPLANPSDMIPKSEFFRLLEAIQKRTEGWDEWHFVAGIMEAYK</sequence>
<reference evidence="1" key="1">
    <citation type="submission" date="2024-06" db="EMBL/GenBank/DDBJ databases">
        <title>This phage originates from the Bacteriophage catalogue of the Bacteriophage Competence Centre, Department of Microbiology und Biotechnology, Max Rubner-Institut, Kiel, Germany.</title>
        <authorList>
            <person name="Sprotte S."/>
            <person name="Brinks E."/>
            <person name="Hille F."/>
        </authorList>
    </citation>
    <scope>NUCLEOTIDE SEQUENCE</scope>
</reference>
<proteinExistence type="predicted"/>
<dbReference type="EMBL" id="PP944851">
    <property type="protein sequence ID" value="XDJ02141.1"/>
    <property type="molecule type" value="Genomic_DNA"/>
</dbReference>
<protein>
    <submittedName>
        <fullName evidence="1">Uncharacterized protein</fullName>
    </submittedName>
</protein>
<organism evidence="1">
    <name type="scientific">Enterococcus phage PMBT56</name>
    <dbReference type="NCBI Taxonomy" id="3229530"/>
    <lineage>
        <taxon>Viruses</taxon>
        <taxon>Duplodnaviria</taxon>
        <taxon>Heunggongvirae</taxon>
        <taxon>Uroviricota</taxon>
        <taxon>Caudoviricetes</taxon>
        <taxon>Saphexavirus</taxon>
    </lineage>
</organism>
<evidence type="ECO:0000313" key="1">
    <source>
        <dbReference type="EMBL" id="XDJ02141.1"/>
    </source>
</evidence>
<name>A0AB39C6D9_9CAUD</name>